<dbReference type="PIRSF" id="PIRSF037470">
    <property type="entry name" value="Rhomboid"/>
    <property type="match status" value="1"/>
</dbReference>
<evidence type="ECO:0000256" key="5">
    <source>
        <dbReference type="ARBA" id="ARBA00022723"/>
    </source>
</evidence>
<dbReference type="PROSITE" id="PS00018">
    <property type="entry name" value="EF_HAND_1"/>
    <property type="match status" value="1"/>
</dbReference>
<dbReference type="InterPro" id="IPR011992">
    <property type="entry name" value="EF-hand-dom_pair"/>
</dbReference>
<comment type="catalytic activity">
    <reaction evidence="1 9">
        <text>Cleaves type-1 transmembrane domains using a catalytic dyad composed of serine and histidine that are contributed by different transmembrane domains.</text>
        <dbReference type="EC" id="3.4.21.105"/>
    </reaction>
</comment>
<dbReference type="Pfam" id="PF01694">
    <property type="entry name" value="Rhomboid"/>
    <property type="match status" value="1"/>
</dbReference>
<accession>A0AAY4AQY6</accession>
<feature type="active site" evidence="10">
    <location>
        <position position="341"/>
    </location>
</feature>
<dbReference type="SUPFAM" id="SSF47473">
    <property type="entry name" value="EF-hand"/>
    <property type="match status" value="1"/>
</dbReference>
<keyword evidence="8 11" id="KW-0472">Membrane</keyword>
<evidence type="ECO:0000313" key="13">
    <source>
        <dbReference type="Ensembl" id="ENSDCDP00010009766.1"/>
    </source>
</evidence>
<dbReference type="GO" id="GO:0005509">
    <property type="term" value="F:calcium ion binding"/>
    <property type="evidence" value="ECO:0007669"/>
    <property type="project" value="InterPro"/>
</dbReference>
<name>A0AAY4AQY6_9TELE</name>
<dbReference type="AlphaFoldDB" id="A0AAY4AQY6"/>
<feature type="domain" description="EF-hand" evidence="12">
    <location>
        <begin position="64"/>
        <end position="99"/>
    </location>
</feature>
<reference evidence="13" key="3">
    <citation type="submission" date="2025-09" db="UniProtKB">
        <authorList>
            <consortium name="Ensembl"/>
        </authorList>
    </citation>
    <scope>IDENTIFICATION</scope>
</reference>
<dbReference type="FunFam" id="1.20.1540.10:FF:000002">
    <property type="entry name" value="Rhomboid, veinlet-like 3 (Drosophila)"/>
    <property type="match status" value="1"/>
</dbReference>
<dbReference type="Gene3D" id="1.20.1540.10">
    <property type="entry name" value="Rhomboid-like"/>
    <property type="match status" value="1"/>
</dbReference>
<feature type="transmembrane region" description="Helical" evidence="11">
    <location>
        <begin position="303"/>
        <end position="326"/>
    </location>
</feature>
<dbReference type="InterPro" id="IPR002048">
    <property type="entry name" value="EF_hand_dom"/>
</dbReference>
<keyword evidence="5" id="KW-0479">Metal-binding</keyword>
<dbReference type="GeneTree" id="ENSGT00940000158838"/>
<dbReference type="InterPro" id="IPR022764">
    <property type="entry name" value="Peptidase_S54_rhomboid_dom"/>
</dbReference>
<comment type="similarity">
    <text evidence="3 9">Belongs to the peptidase S54 family.</text>
</comment>
<reference evidence="13" key="2">
    <citation type="submission" date="2025-08" db="UniProtKB">
        <authorList>
            <consortium name="Ensembl"/>
        </authorList>
    </citation>
    <scope>IDENTIFICATION</scope>
</reference>
<dbReference type="InterPro" id="IPR051739">
    <property type="entry name" value="Rhomboid_IM_Serine_Proteases"/>
</dbReference>
<feature type="active site" description="Nucleophile" evidence="10">
    <location>
        <position position="276"/>
    </location>
</feature>
<dbReference type="InterPro" id="IPR017213">
    <property type="entry name" value="Peptidase_S54_rhomboid_met"/>
</dbReference>
<comment type="subcellular location">
    <subcellularLocation>
        <location evidence="2">Membrane</location>
        <topology evidence="2">Multi-pass membrane protein</topology>
    </subcellularLocation>
</comment>
<evidence type="ECO:0000256" key="1">
    <source>
        <dbReference type="ARBA" id="ARBA00000156"/>
    </source>
</evidence>
<evidence type="ECO:0000256" key="10">
    <source>
        <dbReference type="PIRSR" id="PIRSR037470-50"/>
    </source>
</evidence>
<evidence type="ECO:0000256" key="6">
    <source>
        <dbReference type="ARBA" id="ARBA00022837"/>
    </source>
</evidence>
<dbReference type="SUPFAM" id="SSF144091">
    <property type="entry name" value="Rhomboid-like"/>
    <property type="match status" value="1"/>
</dbReference>
<feature type="transmembrane region" description="Helical" evidence="11">
    <location>
        <begin position="368"/>
        <end position="394"/>
    </location>
</feature>
<keyword evidence="14" id="KW-1185">Reference proteome</keyword>
<feature type="transmembrane region" description="Helical" evidence="11">
    <location>
        <begin position="338"/>
        <end position="356"/>
    </location>
</feature>
<evidence type="ECO:0000256" key="8">
    <source>
        <dbReference type="ARBA" id="ARBA00023136"/>
    </source>
</evidence>
<evidence type="ECO:0000256" key="2">
    <source>
        <dbReference type="ARBA" id="ARBA00004141"/>
    </source>
</evidence>
<evidence type="ECO:0000259" key="12">
    <source>
        <dbReference type="PROSITE" id="PS50222"/>
    </source>
</evidence>
<keyword evidence="6" id="KW-0106">Calcium</keyword>
<dbReference type="GO" id="GO:0006508">
    <property type="term" value="P:proteolysis"/>
    <property type="evidence" value="ECO:0007669"/>
    <property type="project" value="UniProtKB-KW"/>
</dbReference>
<sequence>MRCRYPVAAQSLGDEIEVLESSDVLPAAPEDRWKALFDQFDPESSGFISTERFRDLLAAHGSELDPHKLEVLLALADANADGKICYQDFVNLVSNDMSNKRSNSFRRAILQGSRQLKGAALREEAGLGLSQRLVRHIAYETLPREVDRKWYFDSYTCCPPPWLILVITLTEVAVFMYYGCHLDRWVLQVSSPSFLQSPLPYHPQLRTQAWRFLTYMFMHAGIEHLGLNIAMQLLVGVPLEMVHGALRIGLVYGCGVLAGSLAVSVTDMVAPVVGSSGGVYALVSAHLANVVMNWSGMKCQFKLFRMAMALVCMSVEFGRAVWLRFYPPAFPPCPNPSFVAHLGGVAVGLTLGVVVLQNFEQRLQEQTLFWIFFSVYTLFIMCALFWNIFAYSLLDVKLPPPP</sequence>
<organism evidence="13 14">
    <name type="scientific">Denticeps clupeoides</name>
    <name type="common">denticle herring</name>
    <dbReference type="NCBI Taxonomy" id="299321"/>
    <lineage>
        <taxon>Eukaryota</taxon>
        <taxon>Metazoa</taxon>
        <taxon>Chordata</taxon>
        <taxon>Craniata</taxon>
        <taxon>Vertebrata</taxon>
        <taxon>Euteleostomi</taxon>
        <taxon>Actinopterygii</taxon>
        <taxon>Neopterygii</taxon>
        <taxon>Teleostei</taxon>
        <taxon>Clupei</taxon>
        <taxon>Clupeiformes</taxon>
        <taxon>Denticipitoidei</taxon>
        <taxon>Denticipitidae</taxon>
        <taxon>Denticeps</taxon>
    </lineage>
</organism>
<evidence type="ECO:0000256" key="7">
    <source>
        <dbReference type="ARBA" id="ARBA00022989"/>
    </source>
</evidence>
<dbReference type="Ensembl" id="ENSDCDT00010010256.1">
    <property type="protein sequence ID" value="ENSDCDP00010009766.1"/>
    <property type="gene ID" value="ENSDCDG00010004339.1"/>
</dbReference>
<keyword evidence="9" id="KW-0378">Hydrolase</keyword>
<keyword evidence="9" id="KW-0720">Serine protease</keyword>
<dbReference type="Proteomes" id="UP000694580">
    <property type="component" value="Chromosome 3"/>
</dbReference>
<dbReference type="PANTHER" id="PTHR45840:SF5">
    <property type="entry name" value="RHOMBOID-RELATED PROTEIN 3"/>
    <property type="match status" value="1"/>
</dbReference>
<keyword evidence="4 11" id="KW-0812">Transmembrane</keyword>
<dbReference type="SMART" id="SM00054">
    <property type="entry name" value="EFh"/>
    <property type="match status" value="2"/>
</dbReference>
<dbReference type="PROSITE" id="PS50222">
    <property type="entry name" value="EF_HAND_2"/>
    <property type="match status" value="2"/>
</dbReference>
<evidence type="ECO:0000256" key="3">
    <source>
        <dbReference type="ARBA" id="ARBA00009045"/>
    </source>
</evidence>
<dbReference type="EC" id="3.4.21.105" evidence="9"/>
<feature type="transmembrane region" description="Helical" evidence="11">
    <location>
        <begin position="244"/>
        <end position="263"/>
    </location>
</feature>
<gene>
    <name evidence="13" type="primary">RHBDL3</name>
</gene>
<dbReference type="Pfam" id="PF13499">
    <property type="entry name" value="EF-hand_7"/>
    <property type="match status" value="1"/>
</dbReference>
<feature type="domain" description="EF-hand" evidence="12">
    <location>
        <begin position="28"/>
        <end position="63"/>
    </location>
</feature>
<dbReference type="PANTHER" id="PTHR45840">
    <property type="entry name" value="RHOMBOID-RELATED PROTEIN"/>
    <property type="match status" value="1"/>
</dbReference>
<feature type="transmembrane region" description="Helical" evidence="11">
    <location>
        <begin position="162"/>
        <end position="180"/>
    </location>
</feature>
<feature type="transmembrane region" description="Helical" evidence="11">
    <location>
        <begin position="269"/>
        <end position="291"/>
    </location>
</feature>
<keyword evidence="9" id="KW-0645">Protease</keyword>
<evidence type="ECO:0000313" key="14">
    <source>
        <dbReference type="Proteomes" id="UP000694580"/>
    </source>
</evidence>
<dbReference type="GO" id="GO:0016020">
    <property type="term" value="C:membrane"/>
    <property type="evidence" value="ECO:0007669"/>
    <property type="project" value="UniProtKB-SubCell"/>
</dbReference>
<keyword evidence="7 11" id="KW-1133">Transmembrane helix</keyword>
<evidence type="ECO:0000256" key="4">
    <source>
        <dbReference type="ARBA" id="ARBA00022692"/>
    </source>
</evidence>
<dbReference type="GO" id="GO:0004252">
    <property type="term" value="F:serine-type endopeptidase activity"/>
    <property type="evidence" value="ECO:0007669"/>
    <property type="project" value="UniProtKB-UniRule"/>
</dbReference>
<evidence type="ECO:0000256" key="9">
    <source>
        <dbReference type="PIRNR" id="PIRNR037470"/>
    </source>
</evidence>
<proteinExistence type="inferred from homology"/>
<dbReference type="InterPro" id="IPR035952">
    <property type="entry name" value="Rhomboid-like_sf"/>
</dbReference>
<reference evidence="13 14" key="1">
    <citation type="submission" date="2020-06" db="EMBL/GenBank/DDBJ databases">
        <authorList>
            <consortium name="Wellcome Sanger Institute Data Sharing"/>
        </authorList>
    </citation>
    <scope>NUCLEOTIDE SEQUENCE [LARGE SCALE GENOMIC DNA]</scope>
</reference>
<dbReference type="FunFam" id="1.10.238.10:FF:000194">
    <property type="entry name" value="rhomboid-related protein 3 isoform X1"/>
    <property type="match status" value="1"/>
</dbReference>
<dbReference type="Gene3D" id="1.10.238.10">
    <property type="entry name" value="EF-hand"/>
    <property type="match status" value="1"/>
</dbReference>
<dbReference type="InterPro" id="IPR018247">
    <property type="entry name" value="EF_Hand_1_Ca_BS"/>
</dbReference>
<protein>
    <recommendedName>
        <fullName evidence="9">Rhomboid-related protein 3</fullName>
        <ecNumber evidence="9">3.4.21.105</ecNumber>
    </recommendedName>
</protein>
<evidence type="ECO:0000256" key="11">
    <source>
        <dbReference type="SAM" id="Phobius"/>
    </source>
</evidence>
<comment type="function">
    <text evidence="9">May be involved in regulated intramembrane proteolysis and the subsequent release of functional polypeptides from their membrane anchors.</text>
</comment>